<dbReference type="InterPro" id="IPR000568">
    <property type="entry name" value="ATP_synth_F0_asu"/>
</dbReference>
<dbReference type="GO" id="GO:0045259">
    <property type="term" value="C:proton-transporting ATP synthase complex"/>
    <property type="evidence" value="ECO:0007669"/>
    <property type="project" value="UniProtKB-KW"/>
</dbReference>
<feature type="transmembrane region" description="Helical" evidence="12">
    <location>
        <begin position="240"/>
        <end position="264"/>
    </location>
</feature>
<feature type="transmembrane region" description="Helical" evidence="12">
    <location>
        <begin position="212"/>
        <end position="228"/>
    </location>
</feature>
<keyword evidence="10" id="KW-0066">ATP synthesis</keyword>
<feature type="transmembrane region" description="Helical" evidence="12">
    <location>
        <begin position="20"/>
        <end position="43"/>
    </location>
</feature>
<dbReference type="Gene3D" id="1.20.120.220">
    <property type="entry name" value="ATP synthase, F0 complex, subunit A"/>
    <property type="match status" value="1"/>
</dbReference>
<dbReference type="AlphaFoldDB" id="A0A0U1ZYD9"/>
<comment type="subcellular location">
    <subcellularLocation>
        <location evidence="1">Membrane</location>
        <topology evidence="1">Multi-pass membrane protein</topology>
    </subcellularLocation>
    <subcellularLocation>
        <location evidence="11">Mitochondrion inner membrane</location>
        <topology evidence="11">Multi-pass membrane protein</topology>
    </subcellularLocation>
</comment>
<protein>
    <recommendedName>
        <fullName evidence="11">ATP synthase subunit a</fullName>
    </recommendedName>
</protein>
<feature type="transmembrane region" description="Helical" evidence="12">
    <location>
        <begin position="101"/>
        <end position="121"/>
    </location>
</feature>
<dbReference type="InterPro" id="IPR035908">
    <property type="entry name" value="F0_ATP_A_sf"/>
</dbReference>
<feature type="transmembrane region" description="Helical" evidence="12">
    <location>
        <begin position="171"/>
        <end position="192"/>
    </location>
</feature>
<keyword evidence="7 12" id="KW-1133">Transmembrane helix</keyword>
<evidence type="ECO:0000256" key="8">
    <source>
        <dbReference type="ARBA" id="ARBA00023065"/>
    </source>
</evidence>
<proteinExistence type="inferred from homology"/>
<evidence type="ECO:0000256" key="5">
    <source>
        <dbReference type="ARBA" id="ARBA00022692"/>
    </source>
</evidence>
<feature type="transmembrane region" description="Helical" evidence="12">
    <location>
        <begin position="141"/>
        <end position="159"/>
    </location>
</feature>
<evidence type="ECO:0000256" key="4">
    <source>
        <dbReference type="ARBA" id="ARBA00022547"/>
    </source>
</evidence>
<keyword evidence="8" id="KW-0406">Ion transport</keyword>
<evidence type="ECO:0000256" key="6">
    <source>
        <dbReference type="ARBA" id="ARBA00022781"/>
    </source>
</evidence>
<evidence type="ECO:0000313" key="13">
    <source>
        <dbReference type="EMBL" id="AKE36681.1"/>
    </source>
</evidence>
<comment type="similarity">
    <text evidence="2">Belongs to the ATPase A chain family.</text>
</comment>
<keyword evidence="13" id="KW-0496">Mitochondrion</keyword>
<keyword evidence="9 12" id="KW-0472">Membrane</keyword>
<evidence type="ECO:0000256" key="2">
    <source>
        <dbReference type="ARBA" id="ARBA00006810"/>
    </source>
</evidence>
<name>A0A0U1ZYD9_9BIVA</name>
<evidence type="ECO:0000256" key="9">
    <source>
        <dbReference type="ARBA" id="ARBA00023136"/>
    </source>
</evidence>
<accession>A0A0U1ZYD9</accession>
<sequence length="283" mass="31937">MMGDLFTIFDYSWGAGFNGLALSVWVCGLLIPFFVVCFMVYWFSPNFCDTVLVWFMKLFGLSMPEEVKWMGGTPHLFVSLLLVLGGLNLSGNLPYHYPLSAHFLLVGSFALPFWFATVILYMNPNWRLVLVGLVQEGGYLLPNAMVMASEVISFLARPLTLTCRLVMNIMIGKIIMVLIGNVCVGLFLPFFWYSGDFGLVSFESQVDFMDSLVNSTVIPTIMFIQLLIRRSFIFFLEMFMFMVELAVSLLQACIFTGLLVFYVYEAPLKLSEDSVGVSSLLDK</sequence>
<gene>
    <name evidence="13" type="primary">ATP6</name>
</gene>
<dbReference type="GO" id="GO:0015078">
    <property type="term" value="F:proton transmembrane transporter activity"/>
    <property type="evidence" value="ECO:0007669"/>
    <property type="project" value="InterPro"/>
</dbReference>
<evidence type="ECO:0000256" key="10">
    <source>
        <dbReference type="ARBA" id="ARBA00023310"/>
    </source>
</evidence>
<evidence type="ECO:0000256" key="11">
    <source>
        <dbReference type="RuleBase" id="RU004450"/>
    </source>
</evidence>
<reference evidence="13" key="1">
    <citation type="journal article" date="2016" name="PLoS ONE">
        <title>The Complete Female- and Male-Transmitted Mitochondrial Genome of Meretrix lamarckii.</title>
        <authorList>
            <person name="Bettinazzi S."/>
            <person name="Plazzi F."/>
            <person name="Passamonti M."/>
        </authorList>
    </citation>
    <scope>NUCLEOTIDE SEQUENCE</scope>
    <source>
        <tissue evidence="13">Gonads</tissue>
    </source>
</reference>
<feature type="transmembrane region" description="Helical" evidence="12">
    <location>
        <begin position="69"/>
        <end position="89"/>
    </location>
</feature>
<dbReference type="GO" id="GO:0005743">
    <property type="term" value="C:mitochondrial inner membrane"/>
    <property type="evidence" value="ECO:0007669"/>
    <property type="project" value="UniProtKB-SubCell"/>
</dbReference>
<dbReference type="PRINTS" id="PR00123">
    <property type="entry name" value="ATPASEA"/>
</dbReference>
<dbReference type="SUPFAM" id="SSF81336">
    <property type="entry name" value="F1F0 ATP synthase subunit A"/>
    <property type="match status" value="1"/>
</dbReference>
<evidence type="ECO:0000256" key="7">
    <source>
        <dbReference type="ARBA" id="ARBA00022989"/>
    </source>
</evidence>
<organism evidence="13">
    <name type="scientific">Meretrix lamarckii</name>
    <name type="common">Korean hard clam</name>
    <dbReference type="NCBI Taxonomy" id="157363"/>
    <lineage>
        <taxon>Eukaryota</taxon>
        <taxon>Metazoa</taxon>
        <taxon>Spiralia</taxon>
        <taxon>Lophotrochozoa</taxon>
        <taxon>Mollusca</taxon>
        <taxon>Bivalvia</taxon>
        <taxon>Autobranchia</taxon>
        <taxon>Heteroconchia</taxon>
        <taxon>Euheterodonta</taxon>
        <taxon>Imparidentia</taxon>
        <taxon>Neoheterodontei</taxon>
        <taxon>Venerida</taxon>
        <taxon>Veneroidea</taxon>
        <taxon>Veneridae</taxon>
        <taxon>Meretrix</taxon>
    </lineage>
</organism>
<keyword evidence="4" id="KW-0138">CF(0)</keyword>
<dbReference type="GO" id="GO:0015986">
    <property type="term" value="P:proton motive force-driven ATP synthesis"/>
    <property type="evidence" value="ECO:0007669"/>
    <property type="project" value="InterPro"/>
</dbReference>
<keyword evidence="3" id="KW-0813">Transport</keyword>
<keyword evidence="5 12" id="KW-0812">Transmembrane</keyword>
<evidence type="ECO:0000256" key="12">
    <source>
        <dbReference type="SAM" id="Phobius"/>
    </source>
</evidence>
<dbReference type="Pfam" id="PF00119">
    <property type="entry name" value="ATP-synt_A"/>
    <property type="match status" value="1"/>
</dbReference>
<keyword evidence="6" id="KW-0375">Hydrogen ion transport</keyword>
<evidence type="ECO:0000256" key="3">
    <source>
        <dbReference type="ARBA" id="ARBA00022448"/>
    </source>
</evidence>
<evidence type="ECO:0000256" key="1">
    <source>
        <dbReference type="ARBA" id="ARBA00004141"/>
    </source>
</evidence>
<geneLocation type="mitochondrion" evidence="13"/>
<dbReference type="EMBL" id="KP244452">
    <property type="protein sequence ID" value="AKE36681.1"/>
    <property type="molecule type" value="Genomic_DNA"/>
</dbReference>